<dbReference type="RefSeq" id="WP_111258107.1">
    <property type="nucleotide sequence ID" value="NZ_POTW01000112.1"/>
</dbReference>
<reference evidence="2 3" key="1">
    <citation type="submission" date="2018-01" db="EMBL/GenBank/DDBJ databases">
        <title>Draft genome sequence of Jiangella sp. GTF31.</title>
        <authorList>
            <person name="Sahin N."/>
            <person name="Ay H."/>
            <person name="Saygin H."/>
        </authorList>
    </citation>
    <scope>NUCLEOTIDE SEQUENCE [LARGE SCALE GENOMIC DNA]</scope>
    <source>
        <strain evidence="2 3">GTF31</strain>
    </source>
</reference>
<dbReference type="AlphaFoldDB" id="A0A2W2C2A4"/>
<dbReference type="Pfam" id="PF13338">
    <property type="entry name" value="AbiEi_4"/>
    <property type="match status" value="1"/>
</dbReference>
<organism evidence="2 3">
    <name type="scientific">Jiangella anatolica</name>
    <dbReference type="NCBI Taxonomy" id="2670374"/>
    <lineage>
        <taxon>Bacteria</taxon>
        <taxon>Bacillati</taxon>
        <taxon>Actinomycetota</taxon>
        <taxon>Actinomycetes</taxon>
        <taxon>Jiangellales</taxon>
        <taxon>Jiangellaceae</taxon>
        <taxon>Jiangella</taxon>
    </lineage>
</organism>
<evidence type="ECO:0000259" key="1">
    <source>
        <dbReference type="Pfam" id="PF13338"/>
    </source>
</evidence>
<proteinExistence type="predicted"/>
<keyword evidence="3" id="KW-1185">Reference proteome</keyword>
<accession>A0A2W2C2A4</accession>
<dbReference type="Proteomes" id="UP000248764">
    <property type="component" value="Unassembled WGS sequence"/>
</dbReference>
<comment type="caution">
    <text evidence="2">The sequence shown here is derived from an EMBL/GenBank/DDBJ whole genome shotgun (WGS) entry which is preliminary data.</text>
</comment>
<evidence type="ECO:0000313" key="3">
    <source>
        <dbReference type="Proteomes" id="UP000248764"/>
    </source>
</evidence>
<feature type="domain" description="AbiEi antitoxin N-terminal" evidence="1">
    <location>
        <begin position="12"/>
        <end position="44"/>
    </location>
</feature>
<gene>
    <name evidence="2" type="ORF">C1I92_28955</name>
</gene>
<name>A0A2W2C2A4_9ACTN</name>
<evidence type="ECO:0000313" key="2">
    <source>
        <dbReference type="EMBL" id="PZF79876.1"/>
    </source>
</evidence>
<dbReference type="EMBL" id="POTW01000112">
    <property type="protein sequence ID" value="PZF79876.1"/>
    <property type="molecule type" value="Genomic_DNA"/>
</dbReference>
<dbReference type="InterPro" id="IPR025159">
    <property type="entry name" value="AbiEi_N"/>
</dbReference>
<sequence>MTRRIGVVGVSTIAELRARGLSPGALRHAVTTGRLVRLRRGVYCDGEVWRASGRRPADRHTVETCAAWLALGRSGWAVGYSAAVIAGLPVPWGEPRPLRFSRPTRPHGRRAYTGVRLRTAGVEQTDVFLLHGVPVTTPARTAADVAREHDFAAGLVLADAALRSGIASAGELRQVAERQSRWPHGSQAMLVAAHADGARESPAESVSFAGFVSAGLPLPACNVWVAGRGAGGARADFVWRQHRLVGEVDGHLKYTAPFRADQENVLVDEKLRQLRIEEAGYVVVRWTAAEAMSRPEAVVERIVRHSRIAARMYGVPPLASTHRAAR</sequence>
<protein>
    <recommendedName>
        <fullName evidence="1">AbiEi antitoxin N-terminal domain-containing protein</fullName>
    </recommendedName>
</protein>